<sequence length="61" mass="7032">MKKLQYEYDNGVLICGEHKTPISKYRGHFFCYKCNSNLNIKLPSAEVQNDICTQSTKMDQG</sequence>
<dbReference type="AlphaFoldDB" id="A0A0F9N4A5"/>
<dbReference type="EMBL" id="LAZR01003991">
    <property type="protein sequence ID" value="KKN12809.1"/>
    <property type="molecule type" value="Genomic_DNA"/>
</dbReference>
<proteinExistence type="predicted"/>
<evidence type="ECO:0000313" key="1">
    <source>
        <dbReference type="EMBL" id="KKN12809.1"/>
    </source>
</evidence>
<gene>
    <name evidence="1" type="ORF">LCGC14_1012830</name>
</gene>
<protein>
    <submittedName>
        <fullName evidence="1">Uncharacterized protein</fullName>
    </submittedName>
</protein>
<reference evidence="1" key="1">
    <citation type="journal article" date="2015" name="Nature">
        <title>Complex archaea that bridge the gap between prokaryotes and eukaryotes.</title>
        <authorList>
            <person name="Spang A."/>
            <person name="Saw J.H."/>
            <person name="Jorgensen S.L."/>
            <person name="Zaremba-Niedzwiedzka K."/>
            <person name="Martijn J."/>
            <person name="Lind A.E."/>
            <person name="van Eijk R."/>
            <person name="Schleper C."/>
            <person name="Guy L."/>
            <person name="Ettema T.J."/>
        </authorList>
    </citation>
    <scope>NUCLEOTIDE SEQUENCE</scope>
</reference>
<comment type="caution">
    <text evidence="1">The sequence shown here is derived from an EMBL/GenBank/DDBJ whole genome shotgun (WGS) entry which is preliminary data.</text>
</comment>
<accession>A0A0F9N4A5</accession>
<name>A0A0F9N4A5_9ZZZZ</name>
<organism evidence="1">
    <name type="scientific">marine sediment metagenome</name>
    <dbReference type="NCBI Taxonomy" id="412755"/>
    <lineage>
        <taxon>unclassified sequences</taxon>
        <taxon>metagenomes</taxon>
        <taxon>ecological metagenomes</taxon>
    </lineage>
</organism>